<sequence>MGKNNLLLIGSESHICQGFLKNYSEDFDQIVGIDFPKKSSSLTTYLSVDFRQDDSFHKMETFLKELDLNFSSVVFTSGINYMNDAFGVTLKDWENTFDINVKAALFSMKAIYSYLSDKASIVFIASQNGVVAHEQRIDYGPAKSALIQLAKNLSVDYAKIEDKDIRVNTISPSYIINDSNKELLSSGFGKRLLAKIPYRKFVTVEDVSQTLFFLLSENSRAMRGQNLILDYGYTII</sequence>
<accession>A0A1L7LLD7</accession>
<keyword evidence="3" id="KW-0560">Oxidoreductase</keyword>
<dbReference type="EMBL" id="AP014612">
    <property type="protein sequence ID" value="BAQ24991.1"/>
    <property type="molecule type" value="Genomic_DNA"/>
</dbReference>
<keyword evidence="2" id="KW-0521">NADP</keyword>
<dbReference type="PRINTS" id="PR00081">
    <property type="entry name" value="GDHRDH"/>
</dbReference>
<dbReference type="PANTHER" id="PTHR43618">
    <property type="entry name" value="7-ALPHA-HYDROXYSTEROID DEHYDROGENASE"/>
    <property type="match status" value="1"/>
</dbReference>
<dbReference type="Proteomes" id="UP000217758">
    <property type="component" value="Chromosome"/>
</dbReference>
<keyword evidence="5" id="KW-1185">Reference proteome</keyword>
<reference evidence="4 5" key="1">
    <citation type="journal article" date="2016" name="Microbiol. Immunol.">
        <title>Complete genome sequence of Streptococcus troglodytae TKU31 isolated from the oral cavity of a chimpanzee (Pan troglodytes).</title>
        <authorList>
            <person name="Okamoto M."/>
            <person name="Naito M."/>
            <person name="Miyanohara M."/>
            <person name="Imai S."/>
            <person name="Nomura Y."/>
            <person name="Saito W."/>
            <person name="Momoi Y."/>
            <person name="Takada K."/>
            <person name="Miyabe-Nishiwaki T."/>
            <person name="Tomonaga M."/>
            <person name="Hanada N."/>
        </authorList>
    </citation>
    <scope>NUCLEOTIDE SEQUENCE [LARGE SCALE GENOMIC DNA]</scope>
    <source>
        <strain evidence="5">TKU 31</strain>
    </source>
</reference>
<protein>
    <submittedName>
        <fullName evidence="4">Oxidoreductase</fullName>
    </submittedName>
</protein>
<dbReference type="InterPro" id="IPR052178">
    <property type="entry name" value="Sec_Metab_Biosynth_SDR"/>
</dbReference>
<evidence type="ECO:0000256" key="3">
    <source>
        <dbReference type="ARBA" id="ARBA00023002"/>
    </source>
</evidence>
<comment type="similarity">
    <text evidence="1">Belongs to the short-chain dehydrogenases/reductases (SDR) family.</text>
</comment>
<evidence type="ECO:0000313" key="5">
    <source>
        <dbReference type="Proteomes" id="UP000217758"/>
    </source>
</evidence>
<dbReference type="InterPro" id="IPR036291">
    <property type="entry name" value="NAD(P)-bd_dom_sf"/>
</dbReference>
<dbReference type="CDD" id="cd05233">
    <property type="entry name" value="SDR_c"/>
    <property type="match status" value="1"/>
</dbReference>
<dbReference type="InterPro" id="IPR002347">
    <property type="entry name" value="SDR_fam"/>
</dbReference>
<dbReference type="KEGG" id="strg:SRT_17300"/>
<dbReference type="Pfam" id="PF13561">
    <property type="entry name" value="adh_short_C2"/>
    <property type="match status" value="1"/>
</dbReference>
<dbReference type="Gene3D" id="3.40.50.720">
    <property type="entry name" value="NAD(P)-binding Rossmann-like Domain"/>
    <property type="match status" value="1"/>
</dbReference>
<dbReference type="SUPFAM" id="SSF51735">
    <property type="entry name" value="NAD(P)-binding Rossmann-fold domains"/>
    <property type="match status" value="1"/>
</dbReference>
<dbReference type="PANTHER" id="PTHR43618:SF13">
    <property type="entry name" value="CHAIN DEHYDROGENASE, PUTATIVE (AFU_ORTHOLOGUE AFUA_1G17650)-RELATED"/>
    <property type="match status" value="1"/>
</dbReference>
<dbReference type="RefSeq" id="WP_128833760.1">
    <property type="nucleotide sequence ID" value="NZ_AP014612.1"/>
</dbReference>
<proteinExistence type="inferred from homology"/>
<dbReference type="AlphaFoldDB" id="A0A1L7LLD7"/>
<evidence type="ECO:0000313" key="4">
    <source>
        <dbReference type="EMBL" id="BAQ24991.1"/>
    </source>
</evidence>
<evidence type="ECO:0000256" key="2">
    <source>
        <dbReference type="ARBA" id="ARBA00022857"/>
    </source>
</evidence>
<gene>
    <name evidence="4" type="ORF">SRT_17300</name>
</gene>
<evidence type="ECO:0000256" key="1">
    <source>
        <dbReference type="ARBA" id="ARBA00006484"/>
    </source>
</evidence>
<dbReference type="GO" id="GO:0016491">
    <property type="term" value="F:oxidoreductase activity"/>
    <property type="evidence" value="ECO:0007669"/>
    <property type="project" value="UniProtKB-KW"/>
</dbReference>
<organism evidence="4 5">
    <name type="scientific">Streptococcus troglodytae</name>
    <dbReference type="NCBI Taxonomy" id="1111760"/>
    <lineage>
        <taxon>Bacteria</taxon>
        <taxon>Bacillati</taxon>
        <taxon>Bacillota</taxon>
        <taxon>Bacilli</taxon>
        <taxon>Lactobacillales</taxon>
        <taxon>Streptococcaceae</taxon>
        <taxon>Streptococcus</taxon>
    </lineage>
</organism>
<name>A0A1L7LLD7_9STRE</name>